<reference evidence="1" key="1">
    <citation type="journal article" date="2023" name="Plant J.">
        <title>The genome of the king protea, Protea cynaroides.</title>
        <authorList>
            <person name="Chang J."/>
            <person name="Duong T.A."/>
            <person name="Schoeman C."/>
            <person name="Ma X."/>
            <person name="Roodt D."/>
            <person name="Barker N."/>
            <person name="Li Z."/>
            <person name="Van de Peer Y."/>
            <person name="Mizrachi E."/>
        </authorList>
    </citation>
    <scope>NUCLEOTIDE SEQUENCE</scope>
    <source>
        <tissue evidence="1">Young leaves</tissue>
    </source>
</reference>
<comment type="caution">
    <text evidence="1">The sequence shown here is derived from an EMBL/GenBank/DDBJ whole genome shotgun (WGS) entry which is preliminary data.</text>
</comment>
<protein>
    <submittedName>
        <fullName evidence="1">Uncharacterized protein</fullName>
    </submittedName>
</protein>
<dbReference type="EMBL" id="JAMYWD010000003">
    <property type="protein sequence ID" value="KAJ4975126.1"/>
    <property type="molecule type" value="Genomic_DNA"/>
</dbReference>
<organism evidence="1 2">
    <name type="scientific">Protea cynaroides</name>
    <dbReference type="NCBI Taxonomy" id="273540"/>
    <lineage>
        <taxon>Eukaryota</taxon>
        <taxon>Viridiplantae</taxon>
        <taxon>Streptophyta</taxon>
        <taxon>Embryophyta</taxon>
        <taxon>Tracheophyta</taxon>
        <taxon>Spermatophyta</taxon>
        <taxon>Magnoliopsida</taxon>
        <taxon>Proteales</taxon>
        <taxon>Proteaceae</taxon>
        <taxon>Protea</taxon>
    </lineage>
</organism>
<sequence length="214" mass="24612">MSASMVNPSQAEVPPSTMSASMVTNDLQTSEMCRSPDRVLEHYCPQEEEEDNYKLRVILSAFRADVLKSKQHKLERIDGLEIEKSIVWIKLLVNSEKELRERTVMSLKANSISWKELMVLKSRNQVIELVQLQNIPIARYWLPAGVEQMKEWVSINQEWVQNQLKFLRFVTGYKVYKACFDVSIYHFQLCWGICGGGHEWSAPTVAKPNTTASS</sequence>
<dbReference type="AlphaFoldDB" id="A0A9Q0KRV1"/>
<proteinExistence type="predicted"/>
<name>A0A9Q0KRV1_9MAGN</name>
<dbReference type="Proteomes" id="UP001141806">
    <property type="component" value="Unassembled WGS sequence"/>
</dbReference>
<evidence type="ECO:0000313" key="1">
    <source>
        <dbReference type="EMBL" id="KAJ4975126.1"/>
    </source>
</evidence>
<evidence type="ECO:0000313" key="2">
    <source>
        <dbReference type="Proteomes" id="UP001141806"/>
    </source>
</evidence>
<accession>A0A9Q0KRV1</accession>
<keyword evidence="2" id="KW-1185">Reference proteome</keyword>
<gene>
    <name evidence="1" type="ORF">NE237_000232</name>
</gene>